<dbReference type="Proteomes" id="UP000054921">
    <property type="component" value="Unassembled WGS sequence"/>
</dbReference>
<dbReference type="AlphaFoldDB" id="A0A0W0SCZ5"/>
<dbReference type="EMBL" id="LR134173">
    <property type="protein sequence ID" value="VEB33938.1"/>
    <property type="molecule type" value="Genomic_DNA"/>
</dbReference>
<evidence type="ECO:0000313" key="2">
    <source>
        <dbReference type="EMBL" id="VEB33938.1"/>
    </source>
</evidence>
<keyword evidence="4" id="KW-1185">Reference proteome</keyword>
<dbReference type="PATRIC" id="fig|28084.5.peg.3247"/>
<name>A0A0W0SCZ5_9GAMM</name>
<dbReference type="OrthoDB" id="5639359at2"/>
<reference evidence="1 3" key="1">
    <citation type="submission" date="2015-11" db="EMBL/GenBank/DDBJ databases">
        <title>Genomic analysis of 38 Legionella species identifies large and diverse effector repertoires.</title>
        <authorList>
            <person name="Burstein D."/>
            <person name="Amaro F."/>
            <person name="Zusman T."/>
            <person name="Lifshitz Z."/>
            <person name="Cohen O."/>
            <person name="Gilbert J.A."/>
            <person name="Pupko T."/>
            <person name="Shuman H.A."/>
            <person name="Segal G."/>
        </authorList>
    </citation>
    <scope>NUCLEOTIDE SEQUENCE [LARGE SCALE GENOMIC DNA]</scope>
    <source>
        <strain evidence="1 3">ORW</strain>
    </source>
</reference>
<dbReference type="Proteomes" id="UP000277577">
    <property type="component" value="Chromosome"/>
</dbReference>
<dbReference type="EMBL" id="LNXW01000013">
    <property type="protein sequence ID" value="KTC80971.1"/>
    <property type="molecule type" value="Genomic_DNA"/>
</dbReference>
<protein>
    <submittedName>
        <fullName evidence="1">Uncharacterized protein</fullName>
    </submittedName>
</protein>
<organism evidence="1 3">
    <name type="scientific">Legionella cherrii</name>
    <dbReference type="NCBI Taxonomy" id="28084"/>
    <lineage>
        <taxon>Bacteria</taxon>
        <taxon>Pseudomonadati</taxon>
        <taxon>Pseudomonadota</taxon>
        <taxon>Gammaproteobacteria</taxon>
        <taxon>Legionellales</taxon>
        <taxon>Legionellaceae</taxon>
        <taxon>Legionella</taxon>
    </lineage>
</organism>
<evidence type="ECO:0000313" key="4">
    <source>
        <dbReference type="Proteomes" id="UP000277577"/>
    </source>
</evidence>
<accession>A0A0W0SCZ5</accession>
<sequence>MFFNPTPKRTNEDEKVHCYFIPIVEQIKSSDYNKTYIWNFAKETNITRKFYSSPEVLARMESGRLGPHTVLSCYKVSLTEAQHQQLRAVSGRDNVLLGSLNFSCTDIESMIHFIQGEQQEHANPFYEQNTTLTHPACAA</sequence>
<proteinExistence type="predicted"/>
<gene>
    <name evidence="1" type="ORF">Lche_2991</name>
    <name evidence="2" type="ORF">NCTC11976_00590</name>
</gene>
<reference evidence="2 4" key="2">
    <citation type="submission" date="2018-12" db="EMBL/GenBank/DDBJ databases">
        <authorList>
            <consortium name="Pathogen Informatics"/>
        </authorList>
    </citation>
    <scope>NUCLEOTIDE SEQUENCE [LARGE SCALE GENOMIC DNA]</scope>
    <source>
        <strain evidence="2 4">NCTC11976</strain>
    </source>
</reference>
<evidence type="ECO:0000313" key="3">
    <source>
        <dbReference type="Proteomes" id="UP000054921"/>
    </source>
</evidence>
<dbReference type="RefSeq" id="WP_028381510.1">
    <property type="nucleotide sequence ID" value="NZ_CAAAIT010000006.1"/>
</dbReference>
<evidence type="ECO:0000313" key="1">
    <source>
        <dbReference type="EMBL" id="KTC80971.1"/>
    </source>
</evidence>